<feature type="compositionally biased region" description="Low complexity" evidence="3">
    <location>
        <begin position="848"/>
        <end position="858"/>
    </location>
</feature>
<dbReference type="Pfam" id="PF00782">
    <property type="entry name" value="DSPc"/>
    <property type="match status" value="1"/>
</dbReference>
<feature type="region of interest" description="Disordered" evidence="3">
    <location>
        <begin position="738"/>
        <end position="858"/>
    </location>
</feature>
<feature type="compositionally biased region" description="Polar residues" evidence="3">
    <location>
        <begin position="146"/>
        <end position="156"/>
    </location>
</feature>
<dbReference type="PANTHER" id="PTHR46381">
    <property type="entry name" value="MKPA PROTEIN"/>
    <property type="match status" value="1"/>
</dbReference>
<feature type="compositionally biased region" description="Low complexity" evidence="3">
    <location>
        <begin position="1017"/>
        <end position="1034"/>
    </location>
</feature>
<feature type="compositionally biased region" description="Basic and acidic residues" evidence="3">
    <location>
        <begin position="532"/>
        <end position="545"/>
    </location>
</feature>
<dbReference type="InterPro" id="IPR029021">
    <property type="entry name" value="Prot-tyrosine_phosphatase-like"/>
</dbReference>
<evidence type="ECO:0000313" key="6">
    <source>
        <dbReference type="EMBL" id="CDI76959.1"/>
    </source>
</evidence>
<dbReference type="PROSITE" id="PS50056">
    <property type="entry name" value="TYR_PHOSPHATASE_2"/>
    <property type="match status" value="1"/>
</dbReference>
<feature type="compositionally biased region" description="Polar residues" evidence="3">
    <location>
        <begin position="243"/>
        <end position="260"/>
    </location>
</feature>
<feature type="region of interest" description="Disordered" evidence="3">
    <location>
        <begin position="527"/>
        <end position="560"/>
    </location>
</feature>
<name>U6GEF1_EIMAC</name>
<organism evidence="6 7">
    <name type="scientific">Eimeria acervulina</name>
    <name type="common">Coccidian parasite</name>
    <dbReference type="NCBI Taxonomy" id="5801"/>
    <lineage>
        <taxon>Eukaryota</taxon>
        <taxon>Sar</taxon>
        <taxon>Alveolata</taxon>
        <taxon>Apicomplexa</taxon>
        <taxon>Conoidasida</taxon>
        <taxon>Coccidia</taxon>
        <taxon>Eucoccidiorida</taxon>
        <taxon>Eimeriorina</taxon>
        <taxon>Eimeriidae</taxon>
        <taxon>Eimeria</taxon>
    </lineage>
</organism>
<dbReference type="GeneID" id="25270136"/>
<dbReference type="OMA" id="WSEMTEW"/>
<reference evidence="6" key="1">
    <citation type="submission" date="2013-10" db="EMBL/GenBank/DDBJ databases">
        <title>Genomic analysis of the causative agents of coccidiosis in chickens.</title>
        <authorList>
            <person name="Reid A.J."/>
            <person name="Blake D."/>
            <person name="Billington K."/>
            <person name="Browne H."/>
            <person name="Dunn M."/>
            <person name="Hung S."/>
            <person name="Kawahara F."/>
            <person name="Miranda-Saavedra D."/>
            <person name="Mourier T."/>
            <person name="Nagra H."/>
            <person name="Otto T.D."/>
            <person name="Rawlings N."/>
            <person name="Sanchez A."/>
            <person name="Sanders M."/>
            <person name="Subramaniam C."/>
            <person name="Tay Y."/>
            <person name="Dear P."/>
            <person name="Doerig C."/>
            <person name="Gruber A."/>
            <person name="Parkinson J."/>
            <person name="Shirley M."/>
            <person name="Wan K.L."/>
            <person name="Berriman M."/>
            <person name="Tomley F."/>
            <person name="Pain A."/>
        </authorList>
    </citation>
    <scope>NUCLEOTIDE SEQUENCE [LARGE SCALE GENOMIC DNA]</scope>
    <source>
        <strain evidence="6">Houghton</strain>
    </source>
</reference>
<feature type="region of interest" description="Disordered" evidence="3">
    <location>
        <begin position="126"/>
        <end position="185"/>
    </location>
</feature>
<accession>U6GEF1</accession>
<feature type="compositionally biased region" description="Polar residues" evidence="3">
    <location>
        <begin position="758"/>
        <end position="769"/>
    </location>
</feature>
<dbReference type="RefSeq" id="XP_013252601.1">
    <property type="nucleotide sequence ID" value="XM_013397147.1"/>
</dbReference>
<feature type="compositionally biased region" description="Low complexity" evidence="3">
    <location>
        <begin position="1464"/>
        <end position="1483"/>
    </location>
</feature>
<feature type="region of interest" description="Disordered" evidence="3">
    <location>
        <begin position="1017"/>
        <end position="1039"/>
    </location>
</feature>
<reference evidence="6" key="2">
    <citation type="submission" date="2013-10" db="EMBL/GenBank/DDBJ databases">
        <authorList>
            <person name="Aslett M."/>
        </authorList>
    </citation>
    <scope>NUCLEOTIDE SEQUENCE [LARGE SCALE GENOMIC DNA]</scope>
    <source>
        <strain evidence="6">Houghton</strain>
    </source>
</reference>
<feature type="region of interest" description="Disordered" evidence="3">
    <location>
        <begin position="1"/>
        <end position="42"/>
    </location>
</feature>
<dbReference type="PROSITE" id="PS00383">
    <property type="entry name" value="TYR_PHOSPHATASE_1"/>
    <property type="match status" value="1"/>
</dbReference>
<evidence type="ECO:0000256" key="1">
    <source>
        <dbReference type="ARBA" id="ARBA00022801"/>
    </source>
</evidence>
<evidence type="ECO:0000256" key="3">
    <source>
        <dbReference type="SAM" id="MobiDB-lite"/>
    </source>
</evidence>
<dbReference type="PROSITE" id="PS50054">
    <property type="entry name" value="TYR_PHOSPHATASE_DUAL"/>
    <property type="match status" value="1"/>
</dbReference>
<feature type="region of interest" description="Disordered" evidence="3">
    <location>
        <begin position="313"/>
        <end position="352"/>
    </location>
</feature>
<feature type="domain" description="Tyrosine specific protein phosphatases" evidence="5">
    <location>
        <begin position="1016"/>
        <end position="1082"/>
    </location>
</feature>
<dbReference type="SMART" id="SM00195">
    <property type="entry name" value="DSPc"/>
    <property type="match status" value="1"/>
</dbReference>
<feature type="region of interest" description="Disordered" evidence="3">
    <location>
        <begin position="583"/>
        <end position="668"/>
    </location>
</feature>
<gene>
    <name evidence="6" type="ORF">EAH_00020660</name>
</gene>
<evidence type="ECO:0008006" key="8">
    <source>
        <dbReference type="Google" id="ProtNLM"/>
    </source>
</evidence>
<dbReference type="Gene3D" id="3.90.190.10">
    <property type="entry name" value="Protein tyrosine phosphatase superfamily"/>
    <property type="match status" value="1"/>
</dbReference>
<protein>
    <recommendedName>
        <fullName evidence="8">Dual specificity phosphatase, catalytic domain-containing protein</fullName>
    </recommendedName>
</protein>
<evidence type="ECO:0000259" key="4">
    <source>
        <dbReference type="PROSITE" id="PS50054"/>
    </source>
</evidence>
<dbReference type="GO" id="GO:0004721">
    <property type="term" value="F:phosphoprotein phosphatase activity"/>
    <property type="evidence" value="ECO:0007669"/>
    <property type="project" value="UniProtKB-KW"/>
</dbReference>
<sequence length="1628" mass="172613">MGGVGSTVQFEKAPPGLCSVAGSVGPSEKRDEGPSLPVPASSVKRKPHMSLWLTQDGDRTLDAVIHALHVWDGSNQEVEAPVSFSCFSSSSGCLLEHRQLLLAWRMSRIGAPGRCGCCESLLPLGGPKKGVPGGRDASEKGFTRPCSGSSNTNIHRSTPPGGSTPRRGVGGPDRSSWRRVVGAGVPQPDPSSCYLVIHAYTADQQQQQEQQHSESHTPEGPADRRGSITPPRAHSPTGAMAHTPSTTEKAYWDPSNSGSNSFRAAAELLSEDLAHLLTQAETRIAADTRRHSVWHAVHFCGCCSQSKQQQQQQQQQLRSRDRSRSSTESQEIQELPCIQPGSHSGEQQQQREQQQLQRQHLWAVYLWEGVEAPRYILDHARLRTLRLVEALESCEQRGVPISPATLLPWASFAFLRPQQEGPRCWPAVEVLEGGDASGNLQGKQPVVLDGGSLLERNVLLLRLLLRLPRLAYGATPSIPAVSRSVAPASELPVAPEIAGATPATTSAATAAVVTTAPHSEVEAVVASPQRAVQEEQMQRQQREKQQNTLEQQQQQEDRSVHTAPFVPRLALHSKILPRLQLQPQGSSAEGEEPPALSGSSSNRALPSRGGSRRSPVDFAGSENSSLSSSVSVSPVSSSGEMSPVEGQGRGQQQQRAPSGPLRPQGGLRLQGVPKLAIPKLGGGGGQSPCSPAATAAAEAAGVRLSPQTGSCEGLSPLFLQKEAENSRRPSAAFAFNQATSGRGDLPSSREPAAAASSLKHQPSHQQQTVPAGARLSGVPSGSPGGRHTSGLLSPPAASPGGLQCYSGGGSNAGSLRESFGSRRRRTEEVCSGTGANSANSRNSYRKCSNSSTATSSNAPDYRLLSQASAEEVDVEPAILRDSLEGMGLYSRTRQQQLVNFRRVISDVYEGRLFVSGAAAACDLECLKRAGITHVVNTIGDICPNVFASLLTYKTYYLKDTRQQDIMCVFYDCIRFISEAIDEGAEAAAAARALTPAGRALAPGAGVSPASAGGASIPLVSNTNNTNSDRSSSNTCKSSKNPHKVLIHCKEGVSRSATLAIAFLMWRLRLPFAEAFERMRSRRAICSPNTGFTFQLLLLQKRLGLRHPRASITNLDLTASKDGQEALRSPPSMGGLVSAPSSPESSRRCTTPGKGTKRAGSPLECGSPAGVPSASRGPSPKTIGPSAPPSPTIPLDLSGASRLAGNPCTTGPPLEADDARTPPKGLGPRAPRICAPPRPGGDREEGSGTHPQGDSPFASVEAPPAVPCLASLPEPAAAAVAVAAAAAETPSPVEDCVLLLRLVVHSAYSPDFLLWSEMTEWQPGVLPLMSEQGAYMLRSGGQAWVWMDSSKCLRRPTDVEEAARNYQENVALVERRSKRHTAPLHLTRVGASSLLLEPMVPEKSEEPFRWRDYCAFDLPADWEAVGASEGALMPTGTSQDPPTTQVPGVVEGATEGPYRSYEVTSDPPQSSSNNSSRASSGVPSLRRSLELFGNPADGIPPETVGAGVKNAEGGAKLFCLPDLEEPLDLFDSEDLLPDRVFLLVEGDSDSARSGTIGAEMLSSKTATAAETVRAWLWVGAEAAFDPARDQEAVRAQVLGAFNLQPGQLQLSVELEGEESETFWSYFANG</sequence>
<dbReference type="OrthoDB" id="2017893at2759"/>
<dbReference type="PANTHER" id="PTHR46381:SF2">
    <property type="entry name" value="MAP KINASE PHOSPHATASE"/>
    <property type="match status" value="1"/>
</dbReference>
<evidence type="ECO:0000259" key="5">
    <source>
        <dbReference type="PROSITE" id="PS50056"/>
    </source>
</evidence>
<dbReference type="EMBL" id="HG670500">
    <property type="protein sequence ID" value="CDI76959.1"/>
    <property type="molecule type" value="Genomic_DNA"/>
</dbReference>
<keyword evidence="2" id="KW-0904">Protein phosphatase</keyword>
<proteinExistence type="predicted"/>
<feature type="region of interest" description="Disordered" evidence="3">
    <location>
        <begin position="1430"/>
        <end position="1483"/>
    </location>
</feature>
<dbReference type="VEuPathDB" id="ToxoDB:EAH_00020660"/>
<keyword evidence="7" id="KW-1185">Reference proteome</keyword>
<dbReference type="InterPro" id="IPR016130">
    <property type="entry name" value="Tyr_Pase_AS"/>
</dbReference>
<dbReference type="SUPFAM" id="SSF52799">
    <property type="entry name" value="(Phosphotyrosine protein) phosphatases II"/>
    <property type="match status" value="1"/>
</dbReference>
<feature type="domain" description="Tyrosine-protein phosphatase" evidence="4">
    <location>
        <begin position="903"/>
        <end position="1104"/>
    </location>
</feature>
<dbReference type="InterPro" id="IPR000340">
    <property type="entry name" value="Dual-sp_phosphatase_cat-dom"/>
</dbReference>
<dbReference type="CDD" id="cd14498">
    <property type="entry name" value="DSP"/>
    <property type="match status" value="1"/>
</dbReference>
<feature type="compositionally biased region" description="Low complexity" evidence="3">
    <location>
        <begin position="341"/>
        <end position="352"/>
    </location>
</feature>
<evidence type="ECO:0000313" key="7">
    <source>
        <dbReference type="Proteomes" id="UP000018050"/>
    </source>
</evidence>
<feature type="region of interest" description="Disordered" evidence="3">
    <location>
        <begin position="1121"/>
        <end position="1261"/>
    </location>
</feature>
<feature type="compositionally biased region" description="Low complexity" evidence="3">
    <location>
        <begin position="746"/>
        <end position="757"/>
    </location>
</feature>
<dbReference type="InterPro" id="IPR000387">
    <property type="entry name" value="Tyr_Pase_dom"/>
</dbReference>
<keyword evidence="1" id="KW-0378">Hydrolase</keyword>
<feature type="compositionally biased region" description="Polar residues" evidence="3">
    <location>
        <begin position="833"/>
        <end position="847"/>
    </location>
</feature>
<dbReference type="SUPFAM" id="SSF55753">
    <property type="entry name" value="Actin depolymerizing proteins"/>
    <property type="match status" value="1"/>
</dbReference>
<dbReference type="Proteomes" id="UP000018050">
    <property type="component" value="Unassembled WGS sequence"/>
</dbReference>
<feature type="region of interest" description="Disordered" evidence="3">
    <location>
        <begin position="204"/>
        <end position="260"/>
    </location>
</feature>
<feature type="compositionally biased region" description="Low complexity" evidence="3">
    <location>
        <begin position="620"/>
        <end position="655"/>
    </location>
</feature>
<feature type="compositionally biased region" description="Polar residues" evidence="3">
    <location>
        <begin position="1434"/>
        <end position="1445"/>
    </location>
</feature>
<feature type="compositionally biased region" description="Basic and acidic residues" evidence="3">
    <location>
        <begin position="211"/>
        <end position="226"/>
    </location>
</feature>
<evidence type="ECO:0000256" key="2">
    <source>
        <dbReference type="ARBA" id="ARBA00022912"/>
    </source>
</evidence>
<dbReference type="InterPro" id="IPR020422">
    <property type="entry name" value="TYR_PHOSPHATASE_DUAL_dom"/>
</dbReference>